<reference evidence="4 5" key="1">
    <citation type="journal article" date="2023" name="Int. J. Syst. Evol. Microbiol.">
        <title>Arthrobacter mangrovi sp. nov., an actinobacterium isolated from the rhizosphere of a mangrove.</title>
        <authorList>
            <person name="Hamada M."/>
            <person name="Saitou S."/>
            <person name="Enomoto N."/>
            <person name="Nanri K."/>
            <person name="Hidaka K."/>
            <person name="Miura T."/>
            <person name="Tamura T."/>
        </authorList>
    </citation>
    <scope>NUCLEOTIDE SEQUENCE [LARGE SCALE GENOMIC DNA]</scope>
    <source>
        <strain evidence="4 5">NBRC 112813</strain>
    </source>
</reference>
<dbReference type="SUPFAM" id="SSF55729">
    <property type="entry name" value="Acyl-CoA N-acyltransferases (Nat)"/>
    <property type="match status" value="1"/>
</dbReference>
<keyword evidence="2" id="KW-0012">Acyltransferase</keyword>
<evidence type="ECO:0000313" key="4">
    <source>
        <dbReference type="EMBL" id="GLB66219.1"/>
    </source>
</evidence>
<dbReference type="Proteomes" id="UP001209654">
    <property type="component" value="Unassembled WGS sequence"/>
</dbReference>
<proteinExistence type="predicted"/>
<organism evidence="4 5">
    <name type="scientific">Arthrobacter mangrovi</name>
    <dbReference type="NCBI Taxonomy" id="2966350"/>
    <lineage>
        <taxon>Bacteria</taxon>
        <taxon>Bacillati</taxon>
        <taxon>Actinomycetota</taxon>
        <taxon>Actinomycetes</taxon>
        <taxon>Micrococcales</taxon>
        <taxon>Micrococcaceae</taxon>
        <taxon>Arthrobacter</taxon>
    </lineage>
</organism>
<evidence type="ECO:0000313" key="5">
    <source>
        <dbReference type="Proteomes" id="UP001209654"/>
    </source>
</evidence>
<dbReference type="Pfam" id="PF00583">
    <property type="entry name" value="Acetyltransf_1"/>
    <property type="match status" value="1"/>
</dbReference>
<evidence type="ECO:0000259" key="3">
    <source>
        <dbReference type="PROSITE" id="PS51186"/>
    </source>
</evidence>
<evidence type="ECO:0000256" key="2">
    <source>
        <dbReference type="ARBA" id="ARBA00023315"/>
    </source>
</evidence>
<gene>
    <name evidence="4" type="ORF">AHIS1636_06580</name>
</gene>
<accession>A0ABQ5MQE6</accession>
<dbReference type="PANTHER" id="PTHR43877">
    <property type="entry name" value="AMINOALKYLPHOSPHONATE N-ACETYLTRANSFERASE-RELATED-RELATED"/>
    <property type="match status" value="1"/>
</dbReference>
<dbReference type="InterPro" id="IPR050832">
    <property type="entry name" value="Bact_Acetyltransf"/>
</dbReference>
<keyword evidence="1" id="KW-0808">Transferase</keyword>
<dbReference type="InterPro" id="IPR000182">
    <property type="entry name" value="GNAT_dom"/>
</dbReference>
<keyword evidence="5" id="KW-1185">Reference proteome</keyword>
<evidence type="ECO:0000256" key="1">
    <source>
        <dbReference type="ARBA" id="ARBA00022679"/>
    </source>
</evidence>
<protein>
    <recommendedName>
        <fullName evidence="3">N-acetyltransferase domain-containing protein</fullName>
    </recommendedName>
</protein>
<dbReference type="EMBL" id="BRVS01000003">
    <property type="protein sequence ID" value="GLB66219.1"/>
    <property type="molecule type" value="Genomic_DNA"/>
</dbReference>
<sequence>MCWLKGVRGTALTGRFGRQGLRGHSLAAAWGEAEWNGGRPPSYFPRLPKDFCRFMSITIRPATALDYDDVARITRQAYLAGGHLREEDEYLEILGDVAHRAEHAIVWVAEVDGRVAGSVALTLEGQEYSDIARPGELEFRMLAVDPQLQRGGVGRAMVKAILDYAQTLPGIHSVSLTSVDNMRGAHRLYESLGFVRVPERDWKVPDEDIALLVFVKPLAR</sequence>
<comment type="caution">
    <text evidence="4">The sequence shown here is derived from an EMBL/GenBank/DDBJ whole genome shotgun (WGS) entry which is preliminary data.</text>
</comment>
<dbReference type="InterPro" id="IPR016181">
    <property type="entry name" value="Acyl_CoA_acyltransferase"/>
</dbReference>
<dbReference type="CDD" id="cd04301">
    <property type="entry name" value="NAT_SF"/>
    <property type="match status" value="1"/>
</dbReference>
<name>A0ABQ5MQE6_9MICC</name>
<dbReference type="Gene3D" id="3.40.630.30">
    <property type="match status" value="1"/>
</dbReference>
<feature type="domain" description="N-acetyltransferase" evidence="3">
    <location>
        <begin position="57"/>
        <end position="219"/>
    </location>
</feature>
<dbReference type="PROSITE" id="PS51186">
    <property type="entry name" value="GNAT"/>
    <property type="match status" value="1"/>
</dbReference>